<keyword evidence="2" id="KW-1185">Reference proteome</keyword>
<dbReference type="RefSeq" id="WP_166195459.1">
    <property type="nucleotide sequence ID" value="NZ_CP049816.1"/>
</dbReference>
<reference evidence="1 2" key="1">
    <citation type="submission" date="2020-03" db="EMBL/GenBank/DDBJ databases">
        <title>Complete genome sequence of Monaibacterium sp. ALG8 with diverse plasmids.</title>
        <authorList>
            <person name="Sun C."/>
        </authorList>
    </citation>
    <scope>NUCLEOTIDE SEQUENCE [LARGE SCALE GENOMIC DNA]</scope>
    <source>
        <strain evidence="1 2">ALG8</strain>
        <plasmid evidence="1 2">unnamed5</plasmid>
    </source>
</reference>
<dbReference type="Proteomes" id="UP000500791">
    <property type="component" value="Plasmid unnamed5"/>
</dbReference>
<dbReference type="EMBL" id="CP049816">
    <property type="protein sequence ID" value="QIK42539.1"/>
    <property type="molecule type" value="Genomic_DNA"/>
</dbReference>
<geneLocation type="plasmid" evidence="1 2">
    <name>unnamed5</name>
</geneLocation>
<keyword evidence="1" id="KW-0614">Plasmid</keyword>
<dbReference type="KEGG" id="mon:G8E03_16960"/>
<name>A0A6G7VR73_9RHOB</name>
<protein>
    <submittedName>
        <fullName evidence="1">Uncharacterized protein</fullName>
    </submittedName>
</protein>
<gene>
    <name evidence="1" type="ORF">G8E03_16960</name>
</gene>
<sequence>MTLLHDPLISDQAGRLFSLPGLFAALSRGEVSDLPALRPHQRAAWHMTCVQIAALACWQAGQGDLAEDEGGWRDMLLGLTQGEEAP</sequence>
<evidence type="ECO:0000313" key="2">
    <source>
        <dbReference type="Proteomes" id="UP000500791"/>
    </source>
</evidence>
<accession>A0A6G7VR73</accession>
<dbReference type="AlphaFoldDB" id="A0A6G7VR73"/>
<proteinExistence type="predicted"/>
<evidence type="ECO:0000313" key="1">
    <source>
        <dbReference type="EMBL" id="QIK42539.1"/>
    </source>
</evidence>
<organism evidence="1 2">
    <name type="scientific">Pontivivens nitratireducens</name>
    <dbReference type="NCBI Taxonomy" id="2758038"/>
    <lineage>
        <taxon>Bacteria</taxon>
        <taxon>Pseudomonadati</taxon>
        <taxon>Pseudomonadota</taxon>
        <taxon>Alphaproteobacteria</taxon>
        <taxon>Rhodobacterales</taxon>
        <taxon>Paracoccaceae</taxon>
        <taxon>Pontivivens</taxon>
    </lineage>
</organism>